<evidence type="ECO:0000259" key="5">
    <source>
        <dbReference type="PROSITE" id="PS50931"/>
    </source>
</evidence>
<name>A0A9E7C2U9_9ACTN</name>
<evidence type="ECO:0000256" key="4">
    <source>
        <dbReference type="ARBA" id="ARBA00023163"/>
    </source>
</evidence>
<dbReference type="FunFam" id="1.10.10.10:FF:000001">
    <property type="entry name" value="LysR family transcriptional regulator"/>
    <property type="match status" value="1"/>
</dbReference>
<evidence type="ECO:0000256" key="2">
    <source>
        <dbReference type="ARBA" id="ARBA00023015"/>
    </source>
</evidence>
<sequence length="93" mass="10231">MVELRDLRSFQAVATDLHFGRAAERVGVSQPTLSRHIRRLEDELGVVLLHRTSRRVGLTDAGRSLATTLPAALRQLDRALAEARSGESGGWEV</sequence>
<dbReference type="AlphaFoldDB" id="A0A9E7C2U9"/>
<dbReference type="PRINTS" id="PR00039">
    <property type="entry name" value="HTHLYSR"/>
</dbReference>
<dbReference type="InterPro" id="IPR036388">
    <property type="entry name" value="WH-like_DNA-bd_sf"/>
</dbReference>
<gene>
    <name evidence="6" type="primary">oxyR_2</name>
    <name evidence="6" type="ORF">DSM104329_04552</name>
</gene>
<evidence type="ECO:0000256" key="3">
    <source>
        <dbReference type="ARBA" id="ARBA00023125"/>
    </source>
</evidence>
<accession>A0A9E7C2U9</accession>
<evidence type="ECO:0000256" key="1">
    <source>
        <dbReference type="ARBA" id="ARBA00009437"/>
    </source>
</evidence>
<feature type="domain" description="HTH lysR-type" evidence="5">
    <location>
        <begin position="2"/>
        <end position="59"/>
    </location>
</feature>
<keyword evidence="3" id="KW-0238">DNA-binding</keyword>
<organism evidence="6 7">
    <name type="scientific">Capillimicrobium parvum</name>
    <dbReference type="NCBI Taxonomy" id="2884022"/>
    <lineage>
        <taxon>Bacteria</taxon>
        <taxon>Bacillati</taxon>
        <taxon>Actinomycetota</taxon>
        <taxon>Thermoleophilia</taxon>
        <taxon>Solirubrobacterales</taxon>
        <taxon>Capillimicrobiaceae</taxon>
        <taxon>Capillimicrobium</taxon>
    </lineage>
</organism>
<dbReference type="EMBL" id="CP087164">
    <property type="protein sequence ID" value="UGS38129.1"/>
    <property type="molecule type" value="Genomic_DNA"/>
</dbReference>
<dbReference type="SUPFAM" id="SSF46785">
    <property type="entry name" value="Winged helix' DNA-binding domain"/>
    <property type="match status" value="1"/>
</dbReference>
<evidence type="ECO:0000313" key="6">
    <source>
        <dbReference type="EMBL" id="UGS38129.1"/>
    </source>
</evidence>
<comment type="similarity">
    <text evidence="1">Belongs to the LysR transcriptional regulatory family.</text>
</comment>
<protein>
    <submittedName>
        <fullName evidence="6">Hydrogen peroxide-inducible genes activator</fullName>
    </submittedName>
</protein>
<dbReference type="GO" id="GO:0032993">
    <property type="term" value="C:protein-DNA complex"/>
    <property type="evidence" value="ECO:0007669"/>
    <property type="project" value="TreeGrafter"/>
</dbReference>
<dbReference type="KEGG" id="sbae:DSM104329_04552"/>
<dbReference type="PANTHER" id="PTHR30346:SF0">
    <property type="entry name" value="HCA OPERON TRANSCRIPTIONAL ACTIVATOR HCAR"/>
    <property type="match status" value="1"/>
</dbReference>
<keyword evidence="7" id="KW-1185">Reference proteome</keyword>
<dbReference type="Gene3D" id="1.10.10.10">
    <property type="entry name" value="Winged helix-like DNA-binding domain superfamily/Winged helix DNA-binding domain"/>
    <property type="match status" value="1"/>
</dbReference>
<dbReference type="GO" id="GO:0003677">
    <property type="term" value="F:DNA binding"/>
    <property type="evidence" value="ECO:0007669"/>
    <property type="project" value="UniProtKB-KW"/>
</dbReference>
<dbReference type="InterPro" id="IPR036390">
    <property type="entry name" value="WH_DNA-bd_sf"/>
</dbReference>
<evidence type="ECO:0000313" key="7">
    <source>
        <dbReference type="Proteomes" id="UP001162834"/>
    </source>
</evidence>
<proteinExistence type="inferred from homology"/>
<dbReference type="Pfam" id="PF00126">
    <property type="entry name" value="HTH_1"/>
    <property type="match status" value="1"/>
</dbReference>
<dbReference type="RefSeq" id="WP_326924458.1">
    <property type="nucleotide sequence ID" value="NZ_CP087164.1"/>
</dbReference>
<dbReference type="GO" id="GO:0003700">
    <property type="term" value="F:DNA-binding transcription factor activity"/>
    <property type="evidence" value="ECO:0007669"/>
    <property type="project" value="InterPro"/>
</dbReference>
<keyword evidence="4" id="KW-0804">Transcription</keyword>
<dbReference type="PROSITE" id="PS50931">
    <property type="entry name" value="HTH_LYSR"/>
    <property type="match status" value="1"/>
</dbReference>
<reference evidence="6" key="1">
    <citation type="journal article" date="2022" name="Int. J. Syst. Evol. Microbiol.">
        <title>Pseudomonas aegrilactucae sp. nov. and Pseudomonas morbosilactucae sp. nov., pathogens causing bacterial rot of lettuce in Japan.</title>
        <authorList>
            <person name="Sawada H."/>
            <person name="Fujikawa T."/>
            <person name="Satou M."/>
        </authorList>
    </citation>
    <scope>NUCLEOTIDE SEQUENCE</scope>
    <source>
        <strain evidence="6">0166_1</strain>
    </source>
</reference>
<dbReference type="InterPro" id="IPR000847">
    <property type="entry name" value="LysR_HTH_N"/>
</dbReference>
<dbReference type="Proteomes" id="UP001162834">
    <property type="component" value="Chromosome"/>
</dbReference>
<keyword evidence="2" id="KW-0805">Transcription regulation</keyword>
<dbReference type="PANTHER" id="PTHR30346">
    <property type="entry name" value="TRANSCRIPTIONAL DUAL REGULATOR HCAR-RELATED"/>
    <property type="match status" value="1"/>
</dbReference>